<keyword evidence="3" id="KW-1185">Reference proteome</keyword>
<name>A0A4Q2KCA3_9FIRM</name>
<dbReference type="EMBL" id="SDOZ01000002">
    <property type="protein sequence ID" value="RXZ62205.1"/>
    <property type="molecule type" value="Genomic_DNA"/>
</dbReference>
<evidence type="ECO:0000256" key="1">
    <source>
        <dbReference type="SAM" id="Phobius"/>
    </source>
</evidence>
<evidence type="ECO:0000313" key="2">
    <source>
        <dbReference type="EMBL" id="RXZ62205.1"/>
    </source>
</evidence>
<organism evidence="2 3">
    <name type="scientific">Candidatus Borkfalkia ceftriaxoniphila</name>
    <dbReference type="NCBI Taxonomy" id="2508949"/>
    <lineage>
        <taxon>Bacteria</taxon>
        <taxon>Bacillati</taxon>
        <taxon>Bacillota</taxon>
        <taxon>Clostridia</taxon>
        <taxon>Christensenellales</taxon>
        <taxon>Christensenellaceae</taxon>
        <taxon>Candidatus Borkfalkia</taxon>
    </lineage>
</organism>
<gene>
    <name evidence="2" type="ORF">ESZ91_07370</name>
</gene>
<reference evidence="2 3" key="1">
    <citation type="journal article" date="2019" name="Gut">
        <title>Antibiotics-induced monodominance of a novel gut bacterial order.</title>
        <authorList>
            <person name="Hildebrand F."/>
            <person name="Moitinho-Silva L."/>
            <person name="Blasche S."/>
            <person name="Jahn M.T."/>
            <person name="Gossmann T.I."/>
            <person name="Heuerta-Cepas J."/>
            <person name="Hercog R."/>
            <person name="Luetge M."/>
            <person name="Bahram M."/>
            <person name="Pryszlak A."/>
            <person name="Alves R.J."/>
            <person name="Waszak S.M."/>
            <person name="Zhu A."/>
            <person name="Ye L."/>
            <person name="Costea P.I."/>
            <person name="Aalvink S."/>
            <person name="Belzer C."/>
            <person name="Forslund S.K."/>
            <person name="Sunagawa S."/>
            <person name="Hentschel U."/>
            <person name="Merten C."/>
            <person name="Patil K.R."/>
            <person name="Benes V."/>
            <person name="Bork P."/>
        </authorList>
    </citation>
    <scope>NUCLEOTIDE SEQUENCE [LARGE SCALE GENOMIC DNA]</scope>
    <source>
        <strain evidence="2 3">HDS1380</strain>
    </source>
</reference>
<dbReference type="PANTHER" id="PTHR45661:SF3">
    <property type="entry name" value="IG-LIKE DOMAIN-CONTAINING PROTEIN"/>
    <property type="match status" value="1"/>
</dbReference>
<evidence type="ECO:0000313" key="3">
    <source>
        <dbReference type="Proteomes" id="UP000291269"/>
    </source>
</evidence>
<dbReference type="InterPro" id="IPR026906">
    <property type="entry name" value="LRR_5"/>
</dbReference>
<dbReference type="Gene3D" id="3.80.10.10">
    <property type="entry name" value="Ribonuclease Inhibitor"/>
    <property type="match status" value="3"/>
</dbReference>
<accession>A0A4Q2KCA3</accession>
<sequence>MRNPDVIAKGAYAYTQSDAELPLKEFVFFYENGKKYLLLKWCNRRGETLDGMRMTITFRDAAGAEIGKEAHSFDGLCAAANADFLLPKIEVSEDCVDFKADLKSARYGRYLYSAVEGGVAAEYVSSLQAERAAPPVRTKHTKEFDARVGRPAYPVWIGVFFCLLLAALVIFTCVRLHDFKIHAYTFLKEGVKYTFVSDPDDEDSELIVTGYHGSRKSITVYDSIEGHPVTEIAQRAFENYYELQSVTLQGSLRIGYMAFANCRYLRSVDLEQVTVIEDRAFQNCDNLQYIRAKNLSKIGDSAFFGCSYMQEVFIQNAQKPLSIGRRAFDSCYNLHTVTIDQTIEYSYNETIFEGTQNIQTLELKNFPETIGRSVTLSSLFGNPWGTQCYVSKLKIGSIDAIPQNFCADLYLNSVEIGEIGDPIVGDHAFDNCRGLTEIKIPPVREIGQYAFGATRIEYFDCSETEIIAPFAFYNNYDLKNILLGDDLREIGDYAFSCCDALTSVRIPSGVEYIGMNAFENCHSIDELTLPFLGNTKNSENGMLSDIFGGTPYNLKVVTVSGPIEMLNDYVFANCDSLVSVNLPYTVVSVGQGAFMNCRRLSSFEFPTNLVSIGANAFANCISLGRITLPPPLKSIGQDAFSGCYRLYEVLNESRLDLSVPAIVGRVSEYAMKIYGAGESFAKRLESGGYTFADFDGEWFLVGYPKGQYVQELPDAVTRMGIVISSVYSVPDHLFREDDTMNRVIIPPAVRKLGKYAFFQCPMLRTVVFEEGSYLTDLEEGAFHSCSSLTSVTLPDRLKSIGFAAFSGCYSLPMIILPETLTDIKSQAFLDCSRLKTVYNLSDLPIVKTSQNFGFVAFYAEKVYKTLDETD</sequence>
<dbReference type="OrthoDB" id="2220137at2"/>
<protein>
    <submittedName>
        <fullName evidence="2">Leucine-rich repeat domain-containing protein</fullName>
    </submittedName>
</protein>
<feature type="transmembrane region" description="Helical" evidence="1">
    <location>
        <begin position="152"/>
        <end position="171"/>
    </location>
</feature>
<dbReference type="InterPro" id="IPR053139">
    <property type="entry name" value="Surface_bspA-like"/>
</dbReference>
<dbReference type="SUPFAM" id="SSF52058">
    <property type="entry name" value="L domain-like"/>
    <property type="match status" value="2"/>
</dbReference>
<dbReference type="Pfam" id="PF13306">
    <property type="entry name" value="LRR_5"/>
    <property type="match status" value="4"/>
</dbReference>
<proteinExistence type="predicted"/>
<dbReference type="Proteomes" id="UP000291269">
    <property type="component" value="Unassembled WGS sequence"/>
</dbReference>
<keyword evidence="1" id="KW-0812">Transmembrane</keyword>
<dbReference type="RefSeq" id="WP_129225678.1">
    <property type="nucleotide sequence ID" value="NZ_SDOZ01000002.1"/>
</dbReference>
<keyword evidence="1" id="KW-0472">Membrane</keyword>
<comment type="caution">
    <text evidence="2">The sequence shown here is derived from an EMBL/GenBank/DDBJ whole genome shotgun (WGS) entry which is preliminary data.</text>
</comment>
<dbReference type="PANTHER" id="PTHR45661">
    <property type="entry name" value="SURFACE ANTIGEN"/>
    <property type="match status" value="1"/>
</dbReference>
<dbReference type="AlphaFoldDB" id="A0A4Q2KCA3"/>
<keyword evidence="1" id="KW-1133">Transmembrane helix</keyword>
<dbReference type="InterPro" id="IPR032675">
    <property type="entry name" value="LRR_dom_sf"/>
</dbReference>